<keyword evidence="3" id="KW-1185">Reference proteome</keyword>
<feature type="compositionally biased region" description="Basic and acidic residues" evidence="1">
    <location>
        <begin position="1"/>
        <end position="14"/>
    </location>
</feature>
<evidence type="ECO:0000313" key="2">
    <source>
        <dbReference type="EMBL" id="PVH23208.1"/>
    </source>
</evidence>
<feature type="compositionally biased region" description="Low complexity" evidence="1">
    <location>
        <begin position="583"/>
        <end position="608"/>
    </location>
</feature>
<feature type="region of interest" description="Disordered" evidence="1">
    <location>
        <begin position="583"/>
        <end position="665"/>
    </location>
</feature>
<name>A0A2V1AZ96_9ASCO</name>
<feature type="compositionally biased region" description="Polar residues" evidence="1">
    <location>
        <begin position="245"/>
        <end position="266"/>
    </location>
</feature>
<feature type="region of interest" description="Disordered" evidence="1">
    <location>
        <begin position="226"/>
        <end position="269"/>
    </location>
</feature>
<gene>
    <name evidence="2" type="ORF">CXQ85_002937</name>
</gene>
<reference evidence="2 3" key="1">
    <citation type="submission" date="2017-12" db="EMBL/GenBank/DDBJ databases">
        <title>Genome Sequence of a Multidrug-Resistant Candida haemulonii Isolate from a Patient with Chronic Leg Ulcers in Israel.</title>
        <authorList>
            <person name="Chow N.A."/>
            <person name="Gade L."/>
            <person name="Batra D."/>
            <person name="Rowe L.A."/>
            <person name="Ben-Ami R."/>
            <person name="Loparev V.N."/>
            <person name="Litvintseva A.P."/>
        </authorList>
    </citation>
    <scope>NUCLEOTIDE SEQUENCE [LARGE SCALE GENOMIC DNA]</scope>
    <source>
        <strain evidence="2 3">B11899</strain>
    </source>
</reference>
<feature type="compositionally biased region" description="Polar residues" evidence="1">
    <location>
        <begin position="434"/>
        <end position="449"/>
    </location>
</feature>
<evidence type="ECO:0000256" key="1">
    <source>
        <dbReference type="SAM" id="MobiDB-lite"/>
    </source>
</evidence>
<organism evidence="2 3">
    <name type="scientific">Candidozyma haemuli</name>
    <dbReference type="NCBI Taxonomy" id="45357"/>
    <lineage>
        <taxon>Eukaryota</taxon>
        <taxon>Fungi</taxon>
        <taxon>Dikarya</taxon>
        <taxon>Ascomycota</taxon>
        <taxon>Saccharomycotina</taxon>
        <taxon>Pichiomycetes</taxon>
        <taxon>Metschnikowiaceae</taxon>
        <taxon>Candidozyma</taxon>
    </lineage>
</organism>
<dbReference type="GeneID" id="37008268"/>
<dbReference type="EMBL" id="PKFO01000010">
    <property type="protein sequence ID" value="PVH23208.1"/>
    <property type="molecule type" value="Genomic_DNA"/>
</dbReference>
<dbReference type="RefSeq" id="XP_025344148.1">
    <property type="nucleotide sequence ID" value="XM_025486598.1"/>
</dbReference>
<feature type="compositionally biased region" description="Basic residues" evidence="1">
    <location>
        <begin position="227"/>
        <end position="237"/>
    </location>
</feature>
<protein>
    <submittedName>
        <fullName evidence="2">Uncharacterized protein</fullName>
    </submittedName>
</protein>
<dbReference type="AlphaFoldDB" id="A0A2V1AZ96"/>
<comment type="caution">
    <text evidence="2">The sequence shown here is derived from an EMBL/GenBank/DDBJ whole genome shotgun (WGS) entry which is preliminary data.</text>
</comment>
<dbReference type="STRING" id="45357.A0A2V1AZ96"/>
<feature type="region of interest" description="Disordered" evidence="1">
    <location>
        <begin position="1"/>
        <end position="35"/>
    </location>
</feature>
<proteinExistence type="predicted"/>
<evidence type="ECO:0000313" key="3">
    <source>
        <dbReference type="Proteomes" id="UP000244309"/>
    </source>
</evidence>
<sequence>MHGEAGDPELDRATPDTSKTEPLYPENDNAEYTDISRTKELTIEQCSQKLSHVLGKLLRENPEDSMKEKYEELLEKLTSAVPLPSKAFTQCYPQNYLSEILITNYADLVKFCSSYLNLSLSSHVTKFVVNVFYSLECWEIYHLLQMVPNLDYFLRLVDIEVTDTPFGHIVSPPDNFMGFNLRQGFQYPFPFPFYNFSYHTMNPDVTSQKFQRLRIDNYIDIRLNKAQPKKKKKSRASKKTEALPSLSQDTSQRNIDLPRQDSSVSEPSHELSFQIMTLRDIESDVDAVEGDFDDDEDDGYNTDDAERLLQDENKSVSEEIPQDAQQVLFVPSIFQQILLNPQDPAYQAYLSSLPGSKSSEVLEGKHEPIKHRNLVPPQQKARRDSLTRHSRKAHNVVGEPNKIAIEKAKDTAEVVGKRKTPSTGVPPEQDKRSQPANIPTISHQRSSPQEDVMPVPQESSKLPQPPSFISAAPMPASMQYPPQYKEASRSPYYGHAAPVGSHPSPQFPAYASALQPPTLVSPQLNKRGDEGRQDQSPQLQQYGYAGYPAFQPYGQPFYGADGRLFMQMPLPGYVHPMGVPPQKMQGQPMQGPQNIHSPQFQHQQQFSPVGSMPMPPMGYQYAVNEAGQPHGSPQMHPGQSNPTPPPPIGHIRSPHIREDDKSRNM</sequence>
<feature type="region of interest" description="Disordered" evidence="1">
    <location>
        <begin position="376"/>
        <end position="397"/>
    </location>
</feature>
<accession>A0A2V1AZ96</accession>
<dbReference type="VEuPathDB" id="FungiDB:CXQ85_002937"/>
<feature type="region of interest" description="Disordered" evidence="1">
    <location>
        <begin position="409"/>
        <end position="540"/>
    </location>
</feature>
<dbReference type="Proteomes" id="UP000244309">
    <property type="component" value="Unassembled WGS sequence"/>
</dbReference>
<feature type="compositionally biased region" description="Basic and acidic residues" evidence="1">
    <location>
        <begin position="655"/>
        <end position="665"/>
    </location>
</feature>
<dbReference type="OrthoDB" id="4096720at2759"/>